<dbReference type="EMBL" id="PNGV01000001">
    <property type="protein sequence ID" value="PMC43413.1"/>
    <property type="molecule type" value="Genomic_DNA"/>
</dbReference>
<comment type="caution">
    <text evidence="3">The sequence shown here is derived from an EMBL/GenBank/DDBJ whole genome shotgun (WGS) entry which is preliminary data.</text>
</comment>
<dbReference type="GO" id="GO:0009697">
    <property type="term" value="P:salicylic acid biosynthetic process"/>
    <property type="evidence" value="ECO:0007669"/>
    <property type="project" value="TreeGrafter"/>
</dbReference>
<reference evidence="3 4" key="1">
    <citation type="submission" date="2017-09" db="EMBL/GenBank/DDBJ databases">
        <title>Bacterial strain isolated from the female urinary microbiota.</title>
        <authorList>
            <person name="Thomas-White K."/>
            <person name="Kumar N."/>
            <person name="Forster S."/>
            <person name="Putonti C."/>
            <person name="Lawley T."/>
            <person name="Wolfe A.J."/>
        </authorList>
    </citation>
    <scope>NUCLEOTIDE SEQUENCE [LARGE SCALE GENOMIC DNA]</scope>
    <source>
        <strain evidence="3 4">UMB1686</strain>
    </source>
</reference>
<dbReference type="InterPro" id="IPR036263">
    <property type="entry name" value="Chorismate_II_sf"/>
</dbReference>
<dbReference type="GeneID" id="98326788"/>
<accession>A0A2N6RZG6</accession>
<dbReference type="NCBIfam" id="TIGR01795">
    <property type="entry name" value="CM_mono_cladeE"/>
    <property type="match status" value="1"/>
</dbReference>
<gene>
    <name evidence="3" type="ORF">CJ216_04985</name>
</gene>
<keyword evidence="1" id="KW-0413">Isomerase</keyword>
<name>A0A2N6RZG6_9BIFI</name>
<dbReference type="InterPro" id="IPR036979">
    <property type="entry name" value="CM_dom_sf"/>
</dbReference>
<feature type="domain" description="Chorismate mutase" evidence="2">
    <location>
        <begin position="21"/>
        <end position="112"/>
    </location>
</feature>
<evidence type="ECO:0000259" key="2">
    <source>
        <dbReference type="PROSITE" id="PS51168"/>
    </source>
</evidence>
<dbReference type="SMART" id="SM00830">
    <property type="entry name" value="CM_2"/>
    <property type="match status" value="1"/>
</dbReference>
<dbReference type="Pfam" id="PF01817">
    <property type="entry name" value="CM_2"/>
    <property type="match status" value="1"/>
</dbReference>
<organism evidence="3 4">
    <name type="scientific">Gardnerella greenwoodii</name>
    <dbReference type="NCBI Taxonomy" id="2914925"/>
    <lineage>
        <taxon>Bacteria</taxon>
        <taxon>Bacillati</taxon>
        <taxon>Actinomycetota</taxon>
        <taxon>Actinomycetes</taxon>
        <taxon>Bifidobacteriales</taxon>
        <taxon>Bifidobacteriaceae</taxon>
        <taxon>Gardnerella</taxon>
    </lineage>
</organism>
<evidence type="ECO:0000313" key="4">
    <source>
        <dbReference type="Proteomes" id="UP000235771"/>
    </source>
</evidence>
<evidence type="ECO:0000313" key="3">
    <source>
        <dbReference type="EMBL" id="PMC43413.1"/>
    </source>
</evidence>
<sequence>MCDFSETTINSSNTSLNKSCEDAADKILTLRKTIDNIDGAIIALLAERFKTTNRIGELKAKAKFAPLDSKREQEQIQRLLNLSAAAGLDESIALQYHEFVVTEAKKRHQKMQL</sequence>
<evidence type="ECO:0000256" key="1">
    <source>
        <dbReference type="ARBA" id="ARBA00023235"/>
    </source>
</evidence>
<protein>
    <submittedName>
        <fullName evidence="3">Chorismate mutase</fullName>
    </submittedName>
</protein>
<dbReference type="RefSeq" id="WP_102695067.1">
    <property type="nucleotide sequence ID" value="NZ_JAKNCL010000003.1"/>
</dbReference>
<dbReference type="PROSITE" id="PS51168">
    <property type="entry name" value="CHORISMATE_MUT_2"/>
    <property type="match status" value="1"/>
</dbReference>
<dbReference type="InterPro" id="IPR002701">
    <property type="entry name" value="CM_II_prokaryot"/>
</dbReference>
<dbReference type="InterPro" id="IPR010951">
    <property type="entry name" value="CM_bact"/>
</dbReference>
<dbReference type="AlphaFoldDB" id="A0A2N6RZG6"/>
<dbReference type="Gene3D" id="1.20.59.10">
    <property type="entry name" value="Chorismate mutase"/>
    <property type="match status" value="1"/>
</dbReference>
<dbReference type="PANTHER" id="PTHR38041">
    <property type="entry name" value="CHORISMATE MUTASE"/>
    <property type="match status" value="1"/>
</dbReference>
<dbReference type="InterPro" id="IPR051331">
    <property type="entry name" value="Chorismate_mutase-related"/>
</dbReference>
<dbReference type="Proteomes" id="UP000235771">
    <property type="component" value="Unassembled WGS sequence"/>
</dbReference>
<proteinExistence type="predicted"/>
<dbReference type="PANTHER" id="PTHR38041:SF1">
    <property type="entry name" value="CHORISMATE MUTASE"/>
    <property type="match status" value="1"/>
</dbReference>
<keyword evidence="4" id="KW-1185">Reference proteome</keyword>
<dbReference type="SUPFAM" id="SSF48600">
    <property type="entry name" value="Chorismate mutase II"/>
    <property type="match status" value="1"/>
</dbReference>
<dbReference type="GO" id="GO:0004106">
    <property type="term" value="F:chorismate mutase activity"/>
    <property type="evidence" value="ECO:0007669"/>
    <property type="project" value="InterPro"/>
</dbReference>
<dbReference type="GO" id="GO:0046417">
    <property type="term" value="P:chorismate metabolic process"/>
    <property type="evidence" value="ECO:0007669"/>
    <property type="project" value="InterPro"/>
</dbReference>